<dbReference type="GO" id="GO:0016810">
    <property type="term" value="F:hydrolase activity, acting on carbon-nitrogen (but not peptide) bonds"/>
    <property type="evidence" value="ECO:0007669"/>
    <property type="project" value="InterPro"/>
</dbReference>
<dbReference type="RefSeq" id="WP_023949611.1">
    <property type="nucleotide sequence ID" value="NZ_UAWL01000006.1"/>
</dbReference>
<dbReference type="Proteomes" id="UP000250166">
    <property type="component" value="Unassembled WGS sequence"/>
</dbReference>
<dbReference type="SUPFAM" id="SSF88713">
    <property type="entry name" value="Glycoside hydrolase/deacetylase"/>
    <property type="match status" value="1"/>
</dbReference>
<dbReference type="EC" id="3.5.1.-" evidence="2"/>
<dbReference type="InterPro" id="IPR050248">
    <property type="entry name" value="Polysacc_deacetylase_ArnD"/>
</dbReference>
<dbReference type="Pfam" id="PF01522">
    <property type="entry name" value="Polysacc_deac_1"/>
    <property type="match status" value="1"/>
</dbReference>
<keyword evidence="2" id="KW-0378">Hydrolase</keyword>
<dbReference type="InterPro" id="IPR002509">
    <property type="entry name" value="NODB_dom"/>
</dbReference>
<evidence type="ECO:0000259" key="1">
    <source>
        <dbReference type="PROSITE" id="PS51677"/>
    </source>
</evidence>
<proteinExistence type="predicted"/>
<feature type="domain" description="NodB homology" evidence="1">
    <location>
        <begin position="88"/>
        <end position="281"/>
    </location>
</feature>
<dbReference type="Gene3D" id="3.20.20.370">
    <property type="entry name" value="Glycoside hydrolase/deacetylase"/>
    <property type="match status" value="1"/>
</dbReference>
<dbReference type="InterPro" id="IPR011330">
    <property type="entry name" value="Glyco_hydro/deAcase_b/a-brl"/>
</dbReference>
<dbReference type="PANTHER" id="PTHR10587:SF134">
    <property type="entry name" value="SECRETED PROTEIN"/>
    <property type="match status" value="1"/>
</dbReference>
<name>A0A2X3B0V0_9HELI</name>
<evidence type="ECO:0000313" key="3">
    <source>
        <dbReference type="Proteomes" id="UP000250166"/>
    </source>
</evidence>
<reference evidence="2 3" key="1">
    <citation type="submission" date="2018-06" db="EMBL/GenBank/DDBJ databases">
        <authorList>
            <consortium name="Pathogen Informatics"/>
            <person name="Doyle S."/>
        </authorList>
    </citation>
    <scope>NUCLEOTIDE SEQUENCE [LARGE SCALE GENOMIC DNA]</scope>
    <source>
        <strain evidence="2 3">NCTC13102</strain>
    </source>
</reference>
<organism evidence="2 3">
    <name type="scientific">Helicobacter fennelliae</name>
    <dbReference type="NCBI Taxonomy" id="215"/>
    <lineage>
        <taxon>Bacteria</taxon>
        <taxon>Pseudomonadati</taxon>
        <taxon>Campylobacterota</taxon>
        <taxon>Epsilonproteobacteria</taxon>
        <taxon>Campylobacterales</taxon>
        <taxon>Helicobacteraceae</taxon>
        <taxon>Helicobacter</taxon>
    </lineage>
</organism>
<accession>A0A2X3B0V0</accession>
<dbReference type="GO" id="GO:0005975">
    <property type="term" value="P:carbohydrate metabolic process"/>
    <property type="evidence" value="ECO:0007669"/>
    <property type="project" value="InterPro"/>
</dbReference>
<dbReference type="PANTHER" id="PTHR10587">
    <property type="entry name" value="GLYCOSYL TRANSFERASE-RELATED"/>
    <property type="match status" value="1"/>
</dbReference>
<dbReference type="AlphaFoldDB" id="A0A2X3B0V0"/>
<protein>
    <submittedName>
        <fullName evidence="2">Putative polysaccharide deacetylase</fullName>
        <ecNumber evidence="2">3.5.1.-</ecNumber>
    </submittedName>
</protein>
<sequence length="294" mass="33330">MKKSYMHHFIWLAWIAFVVPMNFDSLQNTPTAQSLSYIMINRTYTHAYIEAYTRAHAKEANPSSQWGENLKGIIKKFKPSRINGIEQKELALTLDACGGKNGSKIDRVLIEFLIQYNIKATLFVNARWIAANREYFLDLASNPLFEIQNHGFLHRPLSITPREIYHIKSTQSLSEILQEIQINANVISHLTGKIPRFFRSGTAYYDEISLQILRDLGYRAAGFSFSADYGATLGADRVAANLLRAKSGDIILAHMNQPQSQSAQGMIKALPKLLEQGFRFKLLGEIEQGDFIDD</sequence>
<dbReference type="PROSITE" id="PS51677">
    <property type="entry name" value="NODB"/>
    <property type="match status" value="1"/>
</dbReference>
<gene>
    <name evidence="2" type="ORF">NCTC13102_00286</name>
</gene>
<evidence type="ECO:0000313" key="2">
    <source>
        <dbReference type="EMBL" id="SQB97612.1"/>
    </source>
</evidence>
<dbReference type="EMBL" id="UAWL01000006">
    <property type="protein sequence ID" value="SQB97612.1"/>
    <property type="molecule type" value="Genomic_DNA"/>
</dbReference>